<evidence type="ECO:0000256" key="6">
    <source>
        <dbReference type="ARBA" id="ARBA00023027"/>
    </source>
</evidence>
<proteinExistence type="predicted"/>
<keyword evidence="6" id="KW-0520">NAD</keyword>
<dbReference type="InterPro" id="IPR000157">
    <property type="entry name" value="TIR_dom"/>
</dbReference>
<dbReference type="EnsemblPlants" id="QL03p017352:mrna">
    <property type="protein sequence ID" value="QL03p017352:mrna"/>
    <property type="gene ID" value="QL03p017352"/>
</dbReference>
<dbReference type="GO" id="GO:0043531">
    <property type="term" value="F:ADP binding"/>
    <property type="evidence" value="ECO:0007669"/>
    <property type="project" value="InterPro"/>
</dbReference>
<accession>A0A7N2R0Y7</accession>
<evidence type="ECO:0000256" key="7">
    <source>
        <dbReference type="ARBA" id="ARBA00047304"/>
    </source>
</evidence>
<dbReference type="InterPro" id="IPR027417">
    <property type="entry name" value="P-loop_NTPase"/>
</dbReference>
<dbReference type="GO" id="GO:0007165">
    <property type="term" value="P:signal transduction"/>
    <property type="evidence" value="ECO:0007669"/>
    <property type="project" value="InterPro"/>
</dbReference>
<dbReference type="PRINTS" id="PR00364">
    <property type="entry name" value="DISEASERSIST"/>
</dbReference>
<dbReference type="Pfam" id="PF20160">
    <property type="entry name" value="C-JID"/>
    <property type="match status" value="1"/>
</dbReference>
<dbReference type="InParanoid" id="A0A7N2R0Y7"/>
<dbReference type="InterPro" id="IPR036390">
    <property type="entry name" value="WH_DNA-bd_sf"/>
</dbReference>
<dbReference type="EMBL" id="LRBV02000003">
    <property type="status" value="NOT_ANNOTATED_CDS"/>
    <property type="molecule type" value="Genomic_DNA"/>
</dbReference>
<dbReference type="Gene3D" id="3.40.50.300">
    <property type="entry name" value="P-loop containing nucleotide triphosphate hydrolases"/>
    <property type="match status" value="1"/>
</dbReference>
<dbReference type="Pfam" id="PF23282">
    <property type="entry name" value="WHD_ROQ1"/>
    <property type="match status" value="1"/>
</dbReference>
<keyword evidence="3" id="KW-0677">Repeat</keyword>
<dbReference type="Pfam" id="PF23286">
    <property type="entry name" value="LRR_13"/>
    <property type="match status" value="1"/>
</dbReference>
<dbReference type="Gene3D" id="1.10.8.430">
    <property type="entry name" value="Helical domain of apoptotic protease-activating factors"/>
    <property type="match status" value="1"/>
</dbReference>
<evidence type="ECO:0000256" key="4">
    <source>
        <dbReference type="ARBA" id="ARBA00022801"/>
    </source>
</evidence>
<dbReference type="GO" id="GO:0006952">
    <property type="term" value="P:defense response"/>
    <property type="evidence" value="ECO:0007669"/>
    <property type="project" value="UniProtKB-KW"/>
</dbReference>
<dbReference type="Proteomes" id="UP000594261">
    <property type="component" value="Chromosome 3"/>
</dbReference>
<evidence type="ECO:0000256" key="5">
    <source>
        <dbReference type="ARBA" id="ARBA00022821"/>
    </source>
</evidence>
<evidence type="ECO:0000313" key="9">
    <source>
        <dbReference type="EnsemblPlants" id="QL03p017352:mrna"/>
    </source>
</evidence>
<dbReference type="InterPro" id="IPR058546">
    <property type="entry name" value="RPS4B/Roq1-like_LRR"/>
</dbReference>
<dbReference type="Gene3D" id="3.80.10.10">
    <property type="entry name" value="Ribonuclease Inhibitor"/>
    <property type="match status" value="2"/>
</dbReference>
<keyword evidence="4" id="KW-0378">Hydrolase</keyword>
<feature type="domain" description="TIR" evidence="8">
    <location>
        <begin position="19"/>
        <end position="183"/>
    </location>
</feature>
<dbReference type="InterPro" id="IPR042197">
    <property type="entry name" value="Apaf_helical"/>
</dbReference>
<keyword evidence="5" id="KW-0611">Plant defense</keyword>
<dbReference type="InterPro" id="IPR032675">
    <property type="entry name" value="LRR_dom_sf"/>
</dbReference>
<reference evidence="9" key="2">
    <citation type="submission" date="2021-01" db="UniProtKB">
        <authorList>
            <consortium name="EnsemblPlants"/>
        </authorList>
    </citation>
    <scope>IDENTIFICATION</scope>
</reference>
<keyword evidence="10" id="KW-1185">Reference proteome</keyword>
<dbReference type="SUPFAM" id="SSF46785">
    <property type="entry name" value="Winged helix' DNA-binding domain"/>
    <property type="match status" value="1"/>
</dbReference>
<protein>
    <recommendedName>
        <fullName evidence="1">ADP-ribosyl cyclase/cyclic ADP-ribose hydrolase</fullName>
        <ecNumber evidence="1">3.2.2.6</ecNumber>
    </recommendedName>
</protein>
<dbReference type="Gene3D" id="3.40.50.10140">
    <property type="entry name" value="Toll/interleukin-1 receptor homology (TIR) domain"/>
    <property type="match status" value="1"/>
</dbReference>
<dbReference type="SUPFAM" id="SSF52058">
    <property type="entry name" value="L domain-like"/>
    <property type="match status" value="1"/>
</dbReference>
<comment type="catalytic activity">
    <reaction evidence="7">
        <text>NAD(+) + H2O = ADP-D-ribose + nicotinamide + H(+)</text>
        <dbReference type="Rhea" id="RHEA:16301"/>
        <dbReference type="ChEBI" id="CHEBI:15377"/>
        <dbReference type="ChEBI" id="CHEBI:15378"/>
        <dbReference type="ChEBI" id="CHEBI:17154"/>
        <dbReference type="ChEBI" id="CHEBI:57540"/>
        <dbReference type="ChEBI" id="CHEBI:57967"/>
        <dbReference type="EC" id="3.2.2.6"/>
    </reaction>
    <physiologicalReaction direction="left-to-right" evidence="7">
        <dbReference type="Rhea" id="RHEA:16302"/>
    </physiologicalReaction>
</comment>
<dbReference type="PROSITE" id="PS50104">
    <property type="entry name" value="TIR"/>
    <property type="match status" value="1"/>
</dbReference>
<name>A0A7N2R0Y7_QUELO</name>
<keyword evidence="2" id="KW-0433">Leucine-rich repeat</keyword>
<dbReference type="SMART" id="SM00382">
    <property type="entry name" value="AAA"/>
    <property type="match status" value="1"/>
</dbReference>
<evidence type="ECO:0000313" key="10">
    <source>
        <dbReference type="Proteomes" id="UP000594261"/>
    </source>
</evidence>
<dbReference type="Gramene" id="QL03p017352:mrna">
    <property type="protein sequence ID" value="QL03p017352:mrna"/>
    <property type="gene ID" value="QL03p017352"/>
</dbReference>
<dbReference type="GO" id="GO:0061809">
    <property type="term" value="F:NAD+ nucleosidase activity, cyclic ADP-ribose generating"/>
    <property type="evidence" value="ECO:0007669"/>
    <property type="project" value="UniProtKB-EC"/>
</dbReference>
<dbReference type="FunFam" id="3.40.50.10140:FF:000007">
    <property type="entry name" value="Disease resistance protein (TIR-NBS-LRR class)"/>
    <property type="match status" value="1"/>
</dbReference>
<evidence type="ECO:0000256" key="3">
    <source>
        <dbReference type="ARBA" id="ARBA00022737"/>
    </source>
</evidence>
<dbReference type="SUPFAM" id="SSF52540">
    <property type="entry name" value="P-loop containing nucleoside triphosphate hydrolases"/>
    <property type="match status" value="1"/>
</dbReference>
<dbReference type="InterPro" id="IPR044974">
    <property type="entry name" value="Disease_R_plants"/>
</dbReference>
<evidence type="ECO:0000256" key="2">
    <source>
        <dbReference type="ARBA" id="ARBA00022614"/>
    </source>
</evidence>
<dbReference type="Pfam" id="PF00931">
    <property type="entry name" value="NB-ARC"/>
    <property type="match status" value="1"/>
</dbReference>
<dbReference type="AlphaFoldDB" id="A0A7N2R0Y7"/>
<sequence>MSIMTNKGASSSFSTYQNKSFDVFLSFRYEDTGLGFTGHLYNALCQLGIHTFIDDNLPRGEQISAQLLETIESSMISIIIFSENYVFSTWCLDELVKIVECKKNGQLVQPVFYNVDPSEVRNQKGKFGEVFAKHEEKFKDNGKVQSWREALYEVANISGWHYKHNCSEFEFIQEIVKEISNSKSNRTPLFVATYPVGINYRVEAIKLLLDIGSNDVRVVGMYGPGGVGKTTIAKAVYNMIYAHFEGSSFLENVREKFGTFNGIIHLQETLLYEILGDINLKVGNIWRGINLIKERLCSKRILLILDDVDKLDQIEKLIGKCDFFSSGSRIIITTRDKHLLAYLGKGLSAYKVNELDDHEALELFSLHAFQTNKPKEDYTDFTNQVIRYAKGIPLALAIIGANLYGRNELEWKSTLDKYERIPNKEIQHILQISYEGLDETEQDIFLDIACFFKGFCRNYIVDILNSCNLYPIIGIQRLIEKCLITVDQYDKLWMHDLIQQMGREIVRQESPKIPEKRSRLWCYEDAIEALRKNTGSKNIRGMMICTPEREKLQLEAKCLEKMKNLKFLIVANVDICGDIEYLPDELRLLDWPEFPLSSLPFNFRPQKLVALNMPQSQVILDKLLEVGQFRNLTYMNFRSCQSISKLSDLSIATPNIKELDLRECRNLVEIHDSVGHLDKLEKWYLTECTQLQILPSCLMMKSLKHLGLYMCKRLEKFPNILHEMDGLKYISFIGTAIKELPPSFGNLTGIEVLHLGSGDLPRGIENFQHLHSLHIWGDIKLPKGMEIDRQVLCNYYDGFSQYEFRSLTFLALCFSKNSPEIDFILTYCCPLSLKRLYIRSEDFTLPKSIIRFNRLRWLEISDCYSLQEIPKLPETLRGVDASNSFSLSSKSLSKLLIKFGRILGLPQNMACLDEKGDIMLDSQSSSRLSHQTDLSSWVSPSKFSEFEAEFCKSKYWLRGYYDDEPPCEYHVVVPGNQIPEWFNHQSVESSISLWVGPEFPTFALCLAFSQAGEDEYGYVCVVDIFTNGHKQTLLKKFLCRKRCDHLWFYGASQNLLQQDFQNLIHGDRNHVKISCKISCWTNETGGEIAPTIARMGVHVKCICGLHNSVISHENHDEQVQPRDNRISKRIVNQRLRPFLRRGCPFILRRLYHTWCPTRGTSGRPLLKARKISNKRKRLIMAGSSNRL</sequence>
<dbReference type="InterPro" id="IPR003593">
    <property type="entry name" value="AAA+_ATPase"/>
</dbReference>
<dbReference type="SMART" id="SM00255">
    <property type="entry name" value="TIR"/>
    <property type="match status" value="1"/>
</dbReference>
<dbReference type="InterPro" id="IPR058192">
    <property type="entry name" value="WHD_ROQ1-like"/>
</dbReference>
<organism evidence="9 10">
    <name type="scientific">Quercus lobata</name>
    <name type="common">Valley oak</name>
    <dbReference type="NCBI Taxonomy" id="97700"/>
    <lineage>
        <taxon>Eukaryota</taxon>
        <taxon>Viridiplantae</taxon>
        <taxon>Streptophyta</taxon>
        <taxon>Embryophyta</taxon>
        <taxon>Tracheophyta</taxon>
        <taxon>Spermatophyta</taxon>
        <taxon>Magnoliopsida</taxon>
        <taxon>eudicotyledons</taxon>
        <taxon>Gunneridae</taxon>
        <taxon>Pentapetalae</taxon>
        <taxon>rosids</taxon>
        <taxon>fabids</taxon>
        <taxon>Fagales</taxon>
        <taxon>Fagaceae</taxon>
        <taxon>Quercus</taxon>
    </lineage>
</organism>
<reference evidence="9 10" key="1">
    <citation type="journal article" date="2016" name="G3 (Bethesda)">
        <title>First Draft Assembly and Annotation of the Genome of a California Endemic Oak Quercus lobata Nee (Fagaceae).</title>
        <authorList>
            <person name="Sork V.L."/>
            <person name="Fitz-Gibbon S.T."/>
            <person name="Puiu D."/>
            <person name="Crepeau M."/>
            <person name="Gugger P.F."/>
            <person name="Sherman R."/>
            <person name="Stevens K."/>
            <person name="Langley C.H."/>
            <person name="Pellegrini M."/>
            <person name="Salzberg S.L."/>
        </authorList>
    </citation>
    <scope>NUCLEOTIDE SEQUENCE [LARGE SCALE GENOMIC DNA]</scope>
    <source>
        <strain evidence="9 10">cv. SW786</strain>
    </source>
</reference>
<dbReference type="InterPro" id="IPR002182">
    <property type="entry name" value="NB-ARC"/>
</dbReference>
<evidence type="ECO:0000256" key="1">
    <source>
        <dbReference type="ARBA" id="ARBA00011982"/>
    </source>
</evidence>
<dbReference type="Pfam" id="PF01582">
    <property type="entry name" value="TIR"/>
    <property type="match status" value="1"/>
</dbReference>
<dbReference type="OMA" id="ERCLISE"/>
<dbReference type="InterPro" id="IPR045344">
    <property type="entry name" value="C-JID"/>
</dbReference>
<evidence type="ECO:0000259" key="8">
    <source>
        <dbReference type="PROSITE" id="PS50104"/>
    </source>
</evidence>
<dbReference type="SUPFAM" id="SSF52200">
    <property type="entry name" value="Toll/Interleukin receptor TIR domain"/>
    <property type="match status" value="1"/>
</dbReference>
<dbReference type="EC" id="3.2.2.6" evidence="1"/>
<dbReference type="PANTHER" id="PTHR11017">
    <property type="entry name" value="LEUCINE-RICH REPEAT-CONTAINING PROTEIN"/>
    <property type="match status" value="1"/>
</dbReference>
<dbReference type="PANTHER" id="PTHR11017:SF570">
    <property type="entry name" value="DISEASE RESISTANCE PROTEIN (TIR-NBS CLASS)-RELATED"/>
    <property type="match status" value="1"/>
</dbReference>
<dbReference type="InterPro" id="IPR035897">
    <property type="entry name" value="Toll_tir_struct_dom_sf"/>
</dbReference>